<reference evidence="4" key="3">
    <citation type="submission" date="2022-09" db="EMBL/GenBank/DDBJ databases">
        <title>Complete genome of Ligilactobacillus agilis AM_LB6, isolated from chicken feces.</title>
        <authorList>
            <person name="den Bakker H.C."/>
            <person name="Mann A."/>
        </authorList>
    </citation>
    <scope>NUCLEOTIDE SEQUENCE</scope>
    <source>
        <strain evidence="4">AM_LB6</strain>
    </source>
</reference>
<reference evidence="2" key="2">
    <citation type="submission" date="2019-10" db="EMBL/GenBank/DDBJ databases">
        <title>Lactobacillus agilis SY212 Whole Genome Sequencing Project.</title>
        <authorList>
            <person name="Suzuki S."/>
            <person name="Endo A."/>
            <person name="Maeno S."/>
            <person name="Shiwa Y."/>
            <person name="Matsutani M."/>
            <person name="Kajikawa A."/>
        </authorList>
    </citation>
    <scope>NUCLEOTIDE SEQUENCE</scope>
    <source>
        <strain evidence="2">SY212</strain>
    </source>
</reference>
<feature type="compositionally biased region" description="Basic and acidic residues" evidence="1">
    <location>
        <begin position="1"/>
        <end position="22"/>
    </location>
</feature>
<reference evidence="3 5" key="1">
    <citation type="submission" date="2019-10" db="EMBL/GenBank/DDBJ databases">
        <title>Lactobacillus agilis SN811 Whole Genome Sequencing Project.</title>
        <authorList>
            <person name="Suzuki S."/>
            <person name="Endo A."/>
            <person name="Maeno S."/>
            <person name="Shiwa Y."/>
            <person name="Matsutani M."/>
            <person name="Kajikawa A."/>
        </authorList>
    </citation>
    <scope>NUCLEOTIDE SEQUENCE [LARGE SCALE GENOMIC DNA]</scope>
    <source>
        <strain evidence="3 5">SN811</strain>
    </source>
</reference>
<organism evidence="3 5">
    <name type="scientific">Ligilactobacillus agilis</name>
    <dbReference type="NCBI Taxonomy" id="1601"/>
    <lineage>
        <taxon>Bacteria</taxon>
        <taxon>Bacillati</taxon>
        <taxon>Bacillota</taxon>
        <taxon>Bacilli</taxon>
        <taxon>Lactobacillales</taxon>
        <taxon>Lactobacillaceae</taxon>
        <taxon>Ligilactobacillus</taxon>
    </lineage>
</organism>
<dbReference type="Proteomes" id="UP000494160">
    <property type="component" value="Unassembled WGS sequence"/>
</dbReference>
<accession>A0A6F9Y608</accession>
<evidence type="ECO:0000313" key="5">
    <source>
        <dbReference type="Proteomes" id="UP000494160"/>
    </source>
</evidence>
<gene>
    <name evidence="4" type="ORF">N4562_01740</name>
    <name evidence="3" type="ORF">SN811_14940</name>
    <name evidence="2" type="ORF">SY212_02230</name>
</gene>
<sequence length="44" mass="4858">MAQKLSKEERKAMARKAMEKRAKQPKPAAGSGFAKLDADAKNLR</sequence>
<evidence type="ECO:0000313" key="2">
    <source>
        <dbReference type="EMBL" id="GET05193.1"/>
    </source>
</evidence>
<protein>
    <submittedName>
        <fullName evidence="3">Uncharacterized protein</fullName>
    </submittedName>
</protein>
<dbReference type="RefSeq" id="WP_257791222.1">
    <property type="nucleotide sequence ID" value="NZ_BLAM01000025.1"/>
</dbReference>
<dbReference type="EMBL" id="BLAM01000025">
    <property type="protein sequence ID" value="GET05193.1"/>
    <property type="molecule type" value="Genomic_DNA"/>
</dbReference>
<dbReference type="AlphaFoldDB" id="A0A6F9Y608"/>
<feature type="region of interest" description="Disordered" evidence="1">
    <location>
        <begin position="1"/>
        <end position="44"/>
    </location>
</feature>
<evidence type="ECO:0000313" key="3">
    <source>
        <dbReference type="EMBL" id="GET12994.1"/>
    </source>
</evidence>
<evidence type="ECO:0000313" key="4">
    <source>
        <dbReference type="EMBL" id="UXC63798.1"/>
    </source>
</evidence>
<name>A0A6F9Y608_9LACO</name>
<evidence type="ECO:0000256" key="1">
    <source>
        <dbReference type="SAM" id="MobiDB-lite"/>
    </source>
</evidence>
<dbReference type="Proteomes" id="UP001058429">
    <property type="component" value="Chromosome"/>
</dbReference>
<dbReference type="GeneID" id="75136534"/>
<dbReference type="EMBL" id="BLAP01000061">
    <property type="protein sequence ID" value="GET12994.1"/>
    <property type="molecule type" value="Genomic_DNA"/>
</dbReference>
<proteinExistence type="predicted"/>
<dbReference type="Proteomes" id="UP000494265">
    <property type="component" value="Unassembled WGS sequence"/>
</dbReference>
<dbReference type="EMBL" id="CP104396">
    <property type="protein sequence ID" value="UXC63798.1"/>
    <property type="molecule type" value="Genomic_DNA"/>
</dbReference>